<dbReference type="PROSITE" id="PS51918">
    <property type="entry name" value="RADICAL_SAM"/>
    <property type="match status" value="1"/>
</dbReference>
<evidence type="ECO:0000256" key="2">
    <source>
        <dbReference type="ARBA" id="ARBA00022691"/>
    </source>
</evidence>
<dbReference type="PANTHER" id="PTHR11228:SF7">
    <property type="entry name" value="PQQA PEPTIDE CYCLASE"/>
    <property type="match status" value="1"/>
</dbReference>
<dbReference type="Proteomes" id="UP000272706">
    <property type="component" value="Unassembled WGS sequence"/>
</dbReference>
<dbReference type="InterPro" id="IPR013785">
    <property type="entry name" value="Aldolase_TIM"/>
</dbReference>
<dbReference type="GO" id="GO:0046872">
    <property type="term" value="F:metal ion binding"/>
    <property type="evidence" value="ECO:0007669"/>
    <property type="project" value="UniProtKB-KW"/>
</dbReference>
<evidence type="ECO:0000256" key="1">
    <source>
        <dbReference type="ARBA" id="ARBA00001966"/>
    </source>
</evidence>
<keyword evidence="5" id="KW-0411">Iron-sulfur</keyword>
<dbReference type="CDD" id="cd01335">
    <property type="entry name" value="Radical_SAM"/>
    <property type="match status" value="1"/>
</dbReference>
<evidence type="ECO:0000256" key="3">
    <source>
        <dbReference type="ARBA" id="ARBA00022723"/>
    </source>
</evidence>
<dbReference type="InterPro" id="IPR023885">
    <property type="entry name" value="4Fe4S-binding_SPASM_dom"/>
</dbReference>
<comment type="cofactor">
    <cofactor evidence="1">
        <name>[4Fe-4S] cluster</name>
        <dbReference type="ChEBI" id="CHEBI:49883"/>
    </cofactor>
</comment>
<comment type="caution">
    <text evidence="7">The sequence shown here is derived from an EMBL/GenBank/DDBJ whole genome shotgun (WGS) entry which is preliminary data.</text>
</comment>
<dbReference type="NCBIfam" id="TIGR04085">
    <property type="entry name" value="rSAM_more_4Fe4S"/>
    <property type="match status" value="1"/>
</dbReference>
<dbReference type="EMBL" id="QZWZ01000026">
    <property type="protein sequence ID" value="RJT32604.1"/>
    <property type="molecule type" value="Genomic_DNA"/>
</dbReference>
<dbReference type="GO" id="GO:0003824">
    <property type="term" value="F:catalytic activity"/>
    <property type="evidence" value="ECO:0007669"/>
    <property type="project" value="InterPro"/>
</dbReference>
<dbReference type="InterPro" id="IPR050377">
    <property type="entry name" value="Radical_SAM_PqqE_MftC-like"/>
</dbReference>
<dbReference type="Pfam" id="PF04055">
    <property type="entry name" value="Radical_SAM"/>
    <property type="match status" value="1"/>
</dbReference>
<feature type="domain" description="Radical SAM core" evidence="6">
    <location>
        <begin position="10"/>
        <end position="234"/>
    </location>
</feature>
<name>A0A3A5KCH4_9HYPH</name>
<evidence type="ECO:0000259" key="6">
    <source>
        <dbReference type="PROSITE" id="PS51918"/>
    </source>
</evidence>
<proteinExistence type="predicted"/>
<dbReference type="SFLD" id="SFLDS00029">
    <property type="entry name" value="Radical_SAM"/>
    <property type="match status" value="1"/>
</dbReference>
<keyword evidence="8" id="KW-1185">Reference proteome</keyword>
<keyword evidence="4" id="KW-0408">Iron</keyword>
<dbReference type="RefSeq" id="WP_120017254.1">
    <property type="nucleotide sequence ID" value="NZ_QZWZ01000026.1"/>
</dbReference>
<gene>
    <name evidence="7" type="ORF">D3227_26665</name>
</gene>
<sequence length="493" mass="51977">MAYRVGSHWFAGPVHVDFNLTNRCNLACRHCHASSGEPLLAELGTADVMRIVDSLYHLGVLSIAFAGGEPLVRPDIAEILRYAAALPGMSVSVITNGLSLTPALRAKLAPIKNNLTINVSIEGSTAENFGRLRQSPSGSAAAPALFFERIKQSIRALVADGFTVSTNMTITRQSLKDVVATHRLAVVELGASALVAIKFFPGGYGSSLAHILEPPVPAWLDVFAELTRYKLAGDLPGLQVSVPAAWEFYLPLIAADLDIVAAEQAWGYVGTARASSNGPRDIGDAAGFADLCIDSDGKVYPSVLLAGEPDALAGDLRRDTLASIWRHSTVLNGLRRLTVSDIEGACQFCALKDLCGGGSRARAFALTRRLSGPDATCPLIAQPGNAGARDEARQNTPPRIPAVRRSWTVGVGRHAIRVLRLDRGCEVRTRGHVWHCPEGTAVALEAAAEADGTSDLTLALRHETAGNGLCPDRVGKILAGAAAVAGTEASARP</sequence>
<dbReference type="Gene3D" id="3.20.20.70">
    <property type="entry name" value="Aldolase class I"/>
    <property type="match status" value="1"/>
</dbReference>
<dbReference type="SFLD" id="SFLDG01067">
    <property type="entry name" value="SPASM/twitch_domain_containing"/>
    <property type="match status" value="1"/>
</dbReference>
<dbReference type="InterPro" id="IPR058240">
    <property type="entry name" value="rSAM_sf"/>
</dbReference>
<evidence type="ECO:0000313" key="7">
    <source>
        <dbReference type="EMBL" id="RJT32604.1"/>
    </source>
</evidence>
<keyword evidence="2" id="KW-0949">S-adenosyl-L-methionine</keyword>
<dbReference type="SUPFAM" id="SSF102114">
    <property type="entry name" value="Radical SAM enzymes"/>
    <property type="match status" value="1"/>
</dbReference>
<keyword evidence="3" id="KW-0479">Metal-binding</keyword>
<evidence type="ECO:0000256" key="4">
    <source>
        <dbReference type="ARBA" id="ARBA00023004"/>
    </source>
</evidence>
<dbReference type="GO" id="GO:0051536">
    <property type="term" value="F:iron-sulfur cluster binding"/>
    <property type="evidence" value="ECO:0007669"/>
    <property type="project" value="UniProtKB-KW"/>
</dbReference>
<dbReference type="AlphaFoldDB" id="A0A3A5KCH4"/>
<dbReference type="OrthoDB" id="9792276at2"/>
<dbReference type="InterPro" id="IPR007197">
    <property type="entry name" value="rSAM"/>
</dbReference>
<accession>A0A3A5KCH4</accession>
<dbReference type="PANTHER" id="PTHR11228">
    <property type="entry name" value="RADICAL SAM DOMAIN PROTEIN"/>
    <property type="match status" value="1"/>
</dbReference>
<protein>
    <submittedName>
        <fullName evidence="7">Radical SAM protein</fullName>
    </submittedName>
</protein>
<organism evidence="7 8">
    <name type="scientific">Mesorhizobium waimense</name>
    <dbReference type="NCBI Taxonomy" id="1300307"/>
    <lineage>
        <taxon>Bacteria</taxon>
        <taxon>Pseudomonadati</taxon>
        <taxon>Pseudomonadota</taxon>
        <taxon>Alphaproteobacteria</taxon>
        <taxon>Hyphomicrobiales</taxon>
        <taxon>Phyllobacteriaceae</taxon>
        <taxon>Mesorhizobium</taxon>
    </lineage>
</organism>
<reference evidence="7 8" key="1">
    <citation type="submission" date="2018-09" db="EMBL/GenBank/DDBJ databases">
        <title>Mesorhizobium carmichaelinearum sp. nov. isolated from Carmichaelinea spp. root nodules in New Zealand.</title>
        <authorList>
            <person name="De Meyer S.E."/>
        </authorList>
    </citation>
    <scope>NUCLEOTIDE SEQUENCE [LARGE SCALE GENOMIC DNA]</scope>
    <source>
        <strain evidence="7 8">ICMP19557</strain>
    </source>
</reference>
<evidence type="ECO:0000313" key="8">
    <source>
        <dbReference type="Proteomes" id="UP000272706"/>
    </source>
</evidence>
<evidence type="ECO:0000256" key="5">
    <source>
        <dbReference type="ARBA" id="ARBA00023014"/>
    </source>
</evidence>